<evidence type="ECO:0000313" key="2">
    <source>
        <dbReference type="Proteomes" id="UP000626109"/>
    </source>
</evidence>
<proteinExistence type="predicted"/>
<reference evidence="1" key="1">
    <citation type="submission" date="2021-02" db="EMBL/GenBank/DDBJ databases">
        <authorList>
            <person name="Dougan E. K."/>
            <person name="Rhodes N."/>
            <person name="Thang M."/>
            <person name="Chan C."/>
        </authorList>
    </citation>
    <scope>NUCLEOTIDE SEQUENCE</scope>
</reference>
<gene>
    <name evidence="1" type="ORF">PGLA2088_LOCUS27413</name>
</gene>
<dbReference type="AlphaFoldDB" id="A0A813K136"/>
<accession>A0A813K136</accession>
<feature type="non-terminal residue" evidence="1">
    <location>
        <position position="1"/>
    </location>
</feature>
<dbReference type="Proteomes" id="UP000626109">
    <property type="component" value="Unassembled WGS sequence"/>
</dbReference>
<protein>
    <submittedName>
        <fullName evidence="1">Uncharacterized protein</fullName>
    </submittedName>
</protein>
<dbReference type="EMBL" id="CAJNNW010027436">
    <property type="protein sequence ID" value="CAE8691415.1"/>
    <property type="molecule type" value="Genomic_DNA"/>
</dbReference>
<sequence>VAVAGSDDSAGGTASRPKFEALVTPQIAPGAEVAAIGPTDREGVFVAYVKGSGFRYLDLSGQEGCWSSIASYTGPVAGEFGLFHHVKTSGEGEALLAESFVSFAEAPPRSWACFRLPDRSSKATGEAELVSRSASLPGDIRAVCAAPGDDTAALALASGQVRFFDLHTGQAAGKGLKFENQVAGAGMALARLGPGRAALVRETESSPAALEFFIVGFDAEARRAHLQLRGVLRMAGIAATFGGPLQGAVSAAWAAQPGKDRLLLCWSSADAGSGAIHASVALDSEAPEVALLPQSSVSAKKGLQTKSWACVSGYLAEWAPADKALKLSLRDARFGMQVLQGDLSLDAPCKEGAMLSATSGGITLLAARGGKSGNQLAAVRWCLPQFSLQMVIGQRAPPADARQQSELLAPLREIISGKRPRDDPAANELFSSKRHAANDKALADELRRRYWRPSQELVDLIARHRCWSAAASMLGLPELDEALAVRLLAARPELLAHVVPRARARQGLDVALRDHLPASMVPRIIELLLDWLTAHRDFPDALIQSVAPGLPSQANVVSFMRALADGCLPTLARLDADLLERVLEALTAAQVDAGRSERLYGAVRAASRVPQPFIAVIDAPAIEVAVLEF</sequence>
<evidence type="ECO:0000313" key="1">
    <source>
        <dbReference type="EMBL" id="CAE8691415.1"/>
    </source>
</evidence>
<comment type="caution">
    <text evidence="1">The sequence shown here is derived from an EMBL/GenBank/DDBJ whole genome shotgun (WGS) entry which is preliminary data.</text>
</comment>
<name>A0A813K136_POLGL</name>
<organism evidence="1 2">
    <name type="scientific">Polarella glacialis</name>
    <name type="common">Dinoflagellate</name>
    <dbReference type="NCBI Taxonomy" id="89957"/>
    <lineage>
        <taxon>Eukaryota</taxon>
        <taxon>Sar</taxon>
        <taxon>Alveolata</taxon>
        <taxon>Dinophyceae</taxon>
        <taxon>Suessiales</taxon>
        <taxon>Suessiaceae</taxon>
        <taxon>Polarella</taxon>
    </lineage>
</organism>